<comment type="caution">
    <text evidence="2">The sequence shown here is derived from an EMBL/GenBank/DDBJ whole genome shotgun (WGS) entry which is preliminary data.</text>
</comment>
<organism evidence="2 3">
    <name type="scientific">Colwellia asteriadis</name>
    <dbReference type="NCBI Taxonomy" id="517723"/>
    <lineage>
        <taxon>Bacteria</taxon>
        <taxon>Pseudomonadati</taxon>
        <taxon>Pseudomonadota</taxon>
        <taxon>Gammaproteobacteria</taxon>
        <taxon>Alteromonadales</taxon>
        <taxon>Colwelliaceae</taxon>
        <taxon>Colwellia</taxon>
    </lineage>
</organism>
<evidence type="ECO:0000313" key="2">
    <source>
        <dbReference type="EMBL" id="GAA0818746.1"/>
    </source>
</evidence>
<evidence type="ECO:0000256" key="1">
    <source>
        <dbReference type="SAM" id="Phobius"/>
    </source>
</evidence>
<dbReference type="Pfam" id="PF11286">
    <property type="entry name" value="DUF3087"/>
    <property type="match status" value="1"/>
</dbReference>
<feature type="transmembrane region" description="Helical" evidence="1">
    <location>
        <begin position="15"/>
        <end position="41"/>
    </location>
</feature>
<dbReference type="EMBL" id="BAAAFA010000007">
    <property type="protein sequence ID" value="GAA0818746.1"/>
    <property type="molecule type" value="Genomic_DNA"/>
</dbReference>
<dbReference type="RefSeq" id="WP_343817449.1">
    <property type="nucleotide sequence ID" value="NZ_BAAAFA010000007.1"/>
</dbReference>
<keyword evidence="1" id="KW-0472">Membrane</keyword>
<sequence length="185" mass="21238">MQLKDIDKARYKKHLNIVIVGFISSLLILSLIFGQLLIALFSTVEQNVIDLAKITAEQAPEGSNFKFNLIGVVLALFVNAAILHRVKNSDFFNEVYYVWQIKQVQNLIYRKLKKIKAAAKEGDEQALRILFYYYNSIKQLYILDDNTITLSSVEKNLQDITESINEKNIDIDALPFDKAMLADYK</sequence>
<protein>
    <submittedName>
        <fullName evidence="2">DUF3087 domain-containing protein</fullName>
    </submittedName>
</protein>
<feature type="transmembrane region" description="Helical" evidence="1">
    <location>
        <begin position="65"/>
        <end position="83"/>
    </location>
</feature>
<gene>
    <name evidence="2" type="ORF">GCM10009111_21850</name>
</gene>
<name>A0ABN1L7W1_9GAMM</name>
<evidence type="ECO:0000313" key="3">
    <source>
        <dbReference type="Proteomes" id="UP001500021"/>
    </source>
</evidence>
<dbReference type="InterPro" id="IPR021438">
    <property type="entry name" value="DUF3087"/>
</dbReference>
<accession>A0ABN1L7W1</accession>
<dbReference type="Proteomes" id="UP001500021">
    <property type="component" value="Unassembled WGS sequence"/>
</dbReference>
<keyword evidence="1" id="KW-0812">Transmembrane</keyword>
<keyword evidence="1" id="KW-1133">Transmembrane helix</keyword>
<proteinExistence type="predicted"/>
<reference evidence="2 3" key="1">
    <citation type="journal article" date="2019" name="Int. J. Syst. Evol. Microbiol.">
        <title>The Global Catalogue of Microorganisms (GCM) 10K type strain sequencing project: providing services to taxonomists for standard genome sequencing and annotation.</title>
        <authorList>
            <consortium name="The Broad Institute Genomics Platform"/>
            <consortium name="The Broad Institute Genome Sequencing Center for Infectious Disease"/>
            <person name="Wu L."/>
            <person name="Ma J."/>
        </authorList>
    </citation>
    <scope>NUCLEOTIDE SEQUENCE [LARGE SCALE GENOMIC DNA]</scope>
    <source>
        <strain evidence="2 3">JCM 15608</strain>
    </source>
</reference>
<keyword evidence="3" id="KW-1185">Reference proteome</keyword>